<dbReference type="CDD" id="cd04903">
    <property type="entry name" value="ACT_LSD"/>
    <property type="match status" value="1"/>
</dbReference>
<comment type="catalytic activity">
    <reaction evidence="10 11">
        <text>L-serine = pyruvate + NH4(+)</text>
        <dbReference type="Rhea" id="RHEA:19169"/>
        <dbReference type="ChEBI" id="CHEBI:15361"/>
        <dbReference type="ChEBI" id="CHEBI:28938"/>
        <dbReference type="ChEBI" id="CHEBI:33384"/>
        <dbReference type="EC" id="4.3.1.17"/>
    </reaction>
</comment>
<evidence type="ECO:0000313" key="14">
    <source>
        <dbReference type="Proteomes" id="UP000198528"/>
    </source>
</evidence>
<keyword evidence="5 11" id="KW-0004">4Fe-4S</keyword>
<evidence type="ECO:0000256" key="4">
    <source>
        <dbReference type="ARBA" id="ARBA00022432"/>
    </source>
</evidence>
<dbReference type="InterPro" id="IPR005131">
    <property type="entry name" value="Ser_deHydtase_bsu"/>
</dbReference>
<keyword evidence="4 11" id="KW-0312">Gluconeogenesis</keyword>
<comment type="cofactor">
    <cofactor evidence="1 11">
        <name>[4Fe-4S] cluster</name>
        <dbReference type="ChEBI" id="CHEBI:49883"/>
    </cofactor>
</comment>
<dbReference type="AlphaFoldDB" id="A0A1G6JU06"/>
<dbReference type="Gene3D" id="3.30.70.260">
    <property type="match status" value="1"/>
</dbReference>
<dbReference type="InterPro" id="IPR045865">
    <property type="entry name" value="ACT-like_dom_sf"/>
</dbReference>
<gene>
    <name evidence="13" type="ORF">SAMN04487824_105106</name>
</gene>
<sequence length="529" mass="53849">MMTTSAFEILGPIMVGPSSSHTAGALRIALVARSLGPSPLSRVTFTLYNSFARTYRGHGTDRALVAGIMGLAPDDVRVRDSFELARERGLDFEFVPSDAGAGLHPNTVTISMEGADGTRMSVTGESLGGGRVRISSIDGIAVEITGDYPTLFVAHQDRPGVLAALTSGLSAGGVNIATMRTFRERRGGRAYTVFEVDGGLDQALLEYLRRAPNITLANLVNVPGAAQVSSDATLALGFDTGAQLLSLAGREGATIGEVMRRRQLELFPTQDADALMAHVLQVMREETVAPIEKPLPSLGGLLGGQAKAVHDAAPRLAAALMGETLSRACAYAMAVLERSATMGVIVAAPTAGSAGVIPGTVLAVAESLGATDEQVARALWNACAIGAIVARNASVAGAEGGCQAEVGTAAAMAASAVAELMGADPKVCLSAASTAIANLLGLVCDPVRGLVEYPCQDRNVIGVVDAVSAAQLALSGVLDPLPFDEVVAAMKSVGDSLPSALRETALGGLAAAPSACSACRTGCGKATGK</sequence>
<dbReference type="Pfam" id="PF03315">
    <property type="entry name" value="SDH_beta"/>
    <property type="match status" value="1"/>
</dbReference>
<reference evidence="14" key="1">
    <citation type="submission" date="2016-10" db="EMBL/GenBank/DDBJ databases">
        <authorList>
            <person name="Varghese N."/>
            <person name="Submissions S."/>
        </authorList>
    </citation>
    <scope>NUCLEOTIDE SEQUENCE [LARGE SCALE GENOMIC DNA]</scope>
    <source>
        <strain evidence="14">DSM 22619</strain>
    </source>
</reference>
<protein>
    <recommendedName>
        <fullName evidence="11">L-serine dehydratase</fullName>
        <ecNumber evidence="11">4.3.1.17</ecNumber>
    </recommendedName>
</protein>
<dbReference type="SUPFAM" id="SSF55021">
    <property type="entry name" value="ACT-like"/>
    <property type="match status" value="1"/>
</dbReference>
<dbReference type="InterPro" id="IPR004643">
    <property type="entry name" value="Fe-S_L-Ser_bsu"/>
</dbReference>
<dbReference type="EMBL" id="FMZL01000005">
    <property type="protein sequence ID" value="SDC21885.1"/>
    <property type="molecule type" value="Genomic_DNA"/>
</dbReference>
<dbReference type="GO" id="GO:0003941">
    <property type="term" value="F:L-serine ammonia-lyase activity"/>
    <property type="evidence" value="ECO:0007669"/>
    <property type="project" value="UniProtKB-UniRule"/>
</dbReference>
<accession>A0A1G6JU06</accession>
<keyword evidence="7 11" id="KW-0408">Iron</keyword>
<evidence type="ECO:0000256" key="3">
    <source>
        <dbReference type="ARBA" id="ARBA00008636"/>
    </source>
</evidence>
<evidence type="ECO:0000256" key="7">
    <source>
        <dbReference type="ARBA" id="ARBA00023004"/>
    </source>
</evidence>
<dbReference type="Gene3D" id="3.30.1330.90">
    <property type="entry name" value="D-3-phosphoglycerate dehydrogenase, domain 3"/>
    <property type="match status" value="1"/>
</dbReference>
<keyword evidence="14" id="KW-1185">Reference proteome</keyword>
<dbReference type="PROSITE" id="PS51671">
    <property type="entry name" value="ACT"/>
    <property type="match status" value="1"/>
</dbReference>
<evidence type="ECO:0000256" key="2">
    <source>
        <dbReference type="ARBA" id="ARBA00004742"/>
    </source>
</evidence>
<dbReference type="GO" id="GO:0006094">
    <property type="term" value="P:gluconeogenesis"/>
    <property type="evidence" value="ECO:0007669"/>
    <property type="project" value="UniProtKB-KW"/>
</dbReference>
<keyword evidence="6 11" id="KW-0479">Metal-binding</keyword>
<dbReference type="GO" id="GO:0051539">
    <property type="term" value="F:4 iron, 4 sulfur cluster binding"/>
    <property type="evidence" value="ECO:0007669"/>
    <property type="project" value="UniProtKB-UniRule"/>
</dbReference>
<dbReference type="Pfam" id="PF03313">
    <property type="entry name" value="SDH_alpha"/>
    <property type="match status" value="1"/>
</dbReference>
<feature type="domain" description="ACT" evidence="12">
    <location>
        <begin position="150"/>
        <end position="222"/>
    </location>
</feature>
<dbReference type="EC" id="4.3.1.17" evidence="11"/>
<dbReference type="PANTHER" id="PTHR30182">
    <property type="entry name" value="L-SERINE DEHYDRATASE"/>
    <property type="match status" value="1"/>
</dbReference>
<dbReference type="RefSeq" id="WP_090845772.1">
    <property type="nucleotide sequence ID" value="NZ_FMZL01000005.1"/>
</dbReference>
<keyword evidence="9 11" id="KW-0456">Lyase</keyword>
<evidence type="ECO:0000256" key="5">
    <source>
        <dbReference type="ARBA" id="ARBA00022485"/>
    </source>
</evidence>
<dbReference type="Proteomes" id="UP000198528">
    <property type="component" value="Unassembled WGS sequence"/>
</dbReference>
<keyword evidence="8 11" id="KW-0411">Iron-sulfur</keyword>
<evidence type="ECO:0000256" key="10">
    <source>
        <dbReference type="ARBA" id="ARBA00049406"/>
    </source>
</evidence>
<dbReference type="STRING" id="604330.SAMN04489857_0722"/>
<evidence type="ECO:0000256" key="9">
    <source>
        <dbReference type="ARBA" id="ARBA00023239"/>
    </source>
</evidence>
<dbReference type="InterPro" id="IPR051318">
    <property type="entry name" value="Fe-S_L-Ser"/>
</dbReference>
<evidence type="ECO:0000256" key="6">
    <source>
        <dbReference type="ARBA" id="ARBA00022723"/>
    </source>
</evidence>
<evidence type="ECO:0000256" key="8">
    <source>
        <dbReference type="ARBA" id="ARBA00023014"/>
    </source>
</evidence>
<dbReference type="InterPro" id="IPR005130">
    <property type="entry name" value="Ser_deHydtase-like_asu"/>
</dbReference>
<evidence type="ECO:0000256" key="11">
    <source>
        <dbReference type="RuleBase" id="RU366059"/>
    </source>
</evidence>
<dbReference type="NCBIfam" id="TIGR00719">
    <property type="entry name" value="sda_beta"/>
    <property type="match status" value="1"/>
</dbReference>
<dbReference type="InterPro" id="IPR029009">
    <property type="entry name" value="ASB_dom_sf"/>
</dbReference>
<comment type="similarity">
    <text evidence="3 11">Belongs to the iron-sulfur dependent L-serine dehydratase family.</text>
</comment>
<dbReference type="SUPFAM" id="SSF143548">
    <property type="entry name" value="Serine metabolism enzymes domain"/>
    <property type="match status" value="1"/>
</dbReference>
<comment type="pathway">
    <text evidence="2">Carbohydrate biosynthesis; gluconeogenesis.</text>
</comment>
<evidence type="ECO:0000256" key="1">
    <source>
        <dbReference type="ARBA" id="ARBA00001966"/>
    </source>
</evidence>
<proteinExistence type="inferred from homology"/>
<dbReference type="GO" id="GO:0046872">
    <property type="term" value="F:metal ion binding"/>
    <property type="evidence" value="ECO:0007669"/>
    <property type="project" value="UniProtKB-KW"/>
</dbReference>
<organism evidence="13 14">
    <name type="scientific">Parafannyhessea umbonata</name>
    <dbReference type="NCBI Taxonomy" id="604330"/>
    <lineage>
        <taxon>Bacteria</taxon>
        <taxon>Bacillati</taxon>
        <taxon>Actinomycetota</taxon>
        <taxon>Coriobacteriia</taxon>
        <taxon>Coriobacteriales</taxon>
        <taxon>Atopobiaceae</taxon>
        <taxon>Parafannyhessea</taxon>
    </lineage>
</organism>
<dbReference type="InterPro" id="IPR002912">
    <property type="entry name" value="ACT_dom"/>
</dbReference>
<name>A0A1G6JU06_9ACTN</name>
<dbReference type="PANTHER" id="PTHR30182:SF1">
    <property type="entry name" value="L-SERINE DEHYDRATASE 1"/>
    <property type="match status" value="1"/>
</dbReference>
<evidence type="ECO:0000259" key="12">
    <source>
        <dbReference type="PROSITE" id="PS51671"/>
    </source>
</evidence>
<dbReference type="Pfam" id="PF01842">
    <property type="entry name" value="ACT"/>
    <property type="match status" value="1"/>
</dbReference>
<evidence type="ECO:0000313" key="13">
    <source>
        <dbReference type="EMBL" id="SDC21885.1"/>
    </source>
</evidence>